<keyword evidence="5" id="KW-0547">Nucleotide-binding</keyword>
<keyword evidence="11" id="KW-0175">Coiled coil</keyword>
<dbReference type="GO" id="GO:0008270">
    <property type="term" value="F:zinc ion binding"/>
    <property type="evidence" value="ECO:0007669"/>
    <property type="project" value="UniProtKB-KW"/>
</dbReference>
<dbReference type="Pfam" id="PF00493">
    <property type="entry name" value="MCM"/>
    <property type="match status" value="2"/>
</dbReference>
<keyword evidence="7" id="KW-0862">Zinc</keyword>
<evidence type="ECO:0000256" key="7">
    <source>
        <dbReference type="ARBA" id="ARBA00022833"/>
    </source>
</evidence>
<evidence type="ECO:0000256" key="8">
    <source>
        <dbReference type="ARBA" id="ARBA00022840"/>
    </source>
</evidence>
<evidence type="ECO:0000256" key="10">
    <source>
        <dbReference type="ARBA" id="ARBA00023306"/>
    </source>
</evidence>
<keyword evidence="14" id="KW-1185">Reference proteome</keyword>
<name>A0A6P6RSF8_9EIME</name>
<evidence type="ECO:0000256" key="3">
    <source>
        <dbReference type="ARBA" id="ARBA00018925"/>
    </source>
</evidence>
<organism evidence="14 15">
    <name type="scientific">Cyclospora cayetanensis</name>
    <dbReference type="NCBI Taxonomy" id="88456"/>
    <lineage>
        <taxon>Eukaryota</taxon>
        <taxon>Sar</taxon>
        <taxon>Alveolata</taxon>
        <taxon>Apicomplexa</taxon>
        <taxon>Conoidasida</taxon>
        <taxon>Coccidia</taxon>
        <taxon>Eucoccidiorida</taxon>
        <taxon>Eimeriorina</taxon>
        <taxon>Eimeriidae</taxon>
        <taxon>Cyclospora</taxon>
    </lineage>
</organism>
<dbReference type="InterPro" id="IPR041562">
    <property type="entry name" value="MCM_lid"/>
</dbReference>
<dbReference type="InterPro" id="IPR018525">
    <property type="entry name" value="MCM_CS"/>
</dbReference>
<dbReference type="InterPro" id="IPR027417">
    <property type="entry name" value="P-loop_NTPase"/>
</dbReference>
<dbReference type="Gene3D" id="2.40.50.140">
    <property type="entry name" value="Nucleic acid-binding proteins"/>
    <property type="match status" value="1"/>
</dbReference>
<dbReference type="Pfam" id="PF17207">
    <property type="entry name" value="MCM_OB"/>
    <property type="match status" value="1"/>
</dbReference>
<dbReference type="Gene3D" id="3.40.50.300">
    <property type="entry name" value="P-loop containing nucleotide triphosphate hydrolases"/>
    <property type="match status" value="1"/>
</dbReference>
<dbReference type="PROSITE" id="PS50051">
    <property type="entry name" value="MCM_2"/>
    <property type="match status" value="1"/>
</dbReference>
<sequence length="1020" mass="113166">MLLLLQHRSQPHESEEEEQARLSDPEFEDVPDDDDLPENDENYDYLQATRRLDADELQAEEEGERLIDDQGDDGFVFGMKDDEREAAAFLAAGLDADADDADLIHDEDLGLDERREARARRAAERHLRARDRLRQSGDRKDIWRRLLEEDEDEAAEMERLLQRVQQRRRHLTKTATDGEVVNLRDLQQAKNLLADSNPRQVPFGAEHQQAVDTLFSQCFFTEHPYEGAARTADLVSVAAVADTFCITSRYQPITARALHAAVCASADKQSLEVDVRHLLFVSEQLVRWLELHPTPALQVLHDVVTAEAAAACPSLYGARMCQCLLFNWPYKTQLRALRCSDLNTLVCVSGVVTRRSAVLPRMRLIYLKCALCLSNVSDAPLQVVEGQKKINLPKRCPNCQASRFALDRLRTSYTDVQRLTLQESPSQCPPGRPPRQRELLLTGELVESAKPGETIEVLGVYRTKLDTALNVRAGFPVLRTEICANSIRTTKQEMIKELTDDDIKAIKELSRQPNVRERIIASIAPTLCASKQIKTALAYALFGGLPKGRDIPAAAAGGVGAHAQQQAAAAATQEEGKATAGQHVIRGDINVLLLGDPGLGKSQALQYVARTFPRSISTTGKGASACGLTAGVRRDPYSGEWSLEGGALVLADEGICLIDEFDKMSENDRVSIHEAMEQQSISISKAGIVTTLRARCSVIAAANPKFGRYIPSYTFKENVDLSDPILSRFDLICVLRDIPDADEDFSLADYVLSSHQLNHPNIMQLQQQPQRRIAQLEAALKASEAHEPINQELLQKYILYARAHCHPVLDCSLPALSAKLSSFYAKLRKRAAATGGLPLTLRHVESLLRISEANAKMRLSPTVSSLDVDFAISAVLSSFLSAQKFAVQQRLAKEFARYTALATGGWATLAALLRRLMQQRLQRAAALQPLQSQEADAEAAEVLLEQRDIEKCRKVDLEEFLRLASQHKFTGYQVEQWIASNNFKAHFSLLEEGNCKLLVSNNWRRDTASSAPPSQVPAAS</sequence>
<dbReference type="GO" id="GO:0017116">
    <property type="term" value="F:single-stranded DNA helicase activity"/>
    <property type="evidence" value="ECO:0007669"/>
    <property type="project" value="TreeGrafter"/>
</dbReference>
<dbReference type="InterPro" id="IPR012340">
    <property type="entry name" value="NA-bd_OB-fold"/>
</dbReference>
<dbReference type="Proteomes" id="UP000515125">
    <property type="component" value="Unplaced"/>
</dbReference>
<evidence type="ECO:0000313" key="14">
    <source>
        <dbReference type="Proteomes" id="UP000515125"/>
    </source>
</evidence>
<keyword evidence="10" id="KW-0131">Cell cycle</keyword>
<gene>
    <name evidence="15" type="primary">LOC34623566</name>
</gene>
<evidence type="ECO:0000259" key="13">
    <source>
        <dbReference type="PROSITE" id="PS50051"/>
    </source>
</evidence>
<keyword evidence="8" id="KW-0067">ATP-binding</keyword>
<dbReference type="AlphaFoldDB" id="A0A6P6RSF8"/>
<feature type="region of interest" description="Disordered" evidence="12">
    <location>
        <begin position="1"/>
        <end position="44"/>
    </location>
</feature>
<dbReference type="GO" id="GO:0000727">
    <property type="term" value="P:double-strand break repair via break-induced replication"/>
    <property type="evidence" value="ECO:0007669"/>
    <property type="project" value="TreeGrafter"/>
</dbReference>
<keyword evidence="6" id="KW-0863">Zinc-finger</keyword>
<dbReference type="RefSeq" id="XP_026190494.1">
    <property type="nucleotide sequence ID" value="XM_026334709.1"/>
</dbReference>
<dbReference type="SUPFAM" id="SSF50249">
    <property type="entry name" value="Nucleic acid-binding proteins"/>
    <property type="match status" value="1"/>
</dbReference>
<keyword evidence="4" id="KW-0479">Metal-binding</keyword>
<dbReference type="GO" id="GO:0005634">
    <property type="term" value="C:nucleus"/>
    <property type="evidence" value="ECO:0007669"/>
    <property type="project" value="InterPro"/>
</dbReference>
<dbReference type="InterPro" id="IPR033762">
    <property type="entry name" value="MCM_OB"/>
</dbReference>
<evidence type="ECO:0000256" key="5">
    <source>
        <dbReference type="ARBA" id="ARBA00022741"/>
    </source>
</evidence>
<evidence type="ECO:0000256" key="12">
    <source>
        <dbReference type="SAM" id="MobiDB-lite"/>
    </source>
</evidence>
<evidence type="ECO:0000313" key="15">
    <source>
        <dbReference type="RefSeq" id="XP_026190494.1"/>
    </source>
</evidence>
<evidence type="ECO:0000256" key="6">
    <source>
        <dbReference type="ARBA" id="ARBA00022771"/>
    </source>
</evidence>
<dbReference type="GO" id="GO:1902975">
    <property type="term" value="P:mitotic DNA replication initiation"/>
    <property type="evidence" value="ECO:0007669"/>
    <property type="project" value="TreeGrafter"/>
</dbReference>
<dbReference type="InterPro" id="IPR003593">
    <property type="entry name" value="AAA+_ATPase"/>
</dbReference>
<evidence type="ECO:0000256" key="1">
    <source>
        <dbReference type="ARBA" id="ARBA00008010"/>
    </source>
</evidence>
<dbReference type="Pfam" id="PF17855">
    <property type="entry name" value="MCM_lid"/>
    <property type="match status" value="1"/>
</dbReference>
<dbReference type="GeneID" id="34623566"/>
<dbReference type="Gene3D" id="2.20.28.10">
    <property type="match status" value="1"/>
</dbReference>
<evidence type="ECO:0000256" key="11">
    <source>
        <dbReference type="SAM" id="Coils"/>
    </source>
</evidence>
<dbReference type="PANTHER" id="PTHR11630:SF44">
    <property type="entry name" value="DNA REPLICATION LICENSING FACTOR MCM2"/>
    <property type="match status" value="1"/>
</dbReference>
<protein>
    <recommendedName>
        <fullName evidence="3">DNA replication licensing factor MCM2</fullName>
        <ecNumber evidence="2">3.6.4.12</ecNumber>
    </recommendedName>
</protein>
<dbReference type="GO" id="GO:0043138">
    <property type="term" value="F:3'-5' DNA helicase activity"/>
    <property type="evidence" value="ECO:0007669"/>
    <property type="project" value="TreeGrafter"/>
</dbReference>
<evidence type="ECO:0000256" key="9">
    <source>
        <dbReference type="ARBA" id="ARBA00023125"/>
    </source>
</evidence>
<evidence type="ECO:0000256" key="4">
    <source>
        <dbReference type="ARBA" id="ARBA00022723"/>
    </source>
</evidence>
<dbReference type="SMART" id="SM00350">
    <property type="entry name" value="MCM"/>
    <property type="match status" value="1"/>
</dbReference>
<dbReference type="EC" id="3.6.4.12" evidence="2"/>
<dbReference type="SMART" id="SM00382">
    <property type="entry name" value="AAA"/>
    <property type="match status" value="1"/>
</dbReference>
<dbReference type="InterPro" id="IPR008045">
    <property type="entry name" value="MCM2"/>
</dbReference>
<dbReference type="PRINTS" id="PR01658">
    <property type="entry name" value="MCMPROTEIN2"/>
</dbReference>
<keyword evidence="9" id="KW-0238">DNA-binding</keyword>
<evidence type="ECO:0000256" key="2">
    <source>
        <dbReference type="ARBA" id="ARBA00012551"/>
    </source>
</evidence>
<feature type="domain" description="MCM C-terminal AAA(+) ATPase" evidence="13">
    <location>
        <begin position="515"/>
        <end position="751"/>
    </location>
</feature>
<accession>A0A6P6RSF8</accession>
<dbReference type="GO" id="GO:0003697">
    <property type="term" value="F:single-stranded DNA binding"/>
    <property type="evidence" value="ECO:0007669"/>
    <property type="project" value="TreeGrafter"/>
</dbReference>
<feature type="compositionally biased region" description="Acidic residues" evidence="12">
    <location>
        <begin position="25"/>
        <end position="43"/>
    </location>
</feature>
<dbReference type="PRINTS" id="PR01657">
    <property type="entry name" value="MCMFAMILY"/>
</dbReference>
<feature type="coiled-coil region" evidence="11">
    <location>
        <begin position="140"/>
        <end position="174"/>
    </location>
</feature>
<dbReference type="OrthoDB" id="844at2759"/>
<dbReference type="InterPro" id="IPR001208">
    <property type="entry name" value="MCM_dom"/>
</dbReference>
<dbReference type="SUPFAM" id="SSF52540">
    <property type="entry name" value="P-loop containing nucleoside triphosphate hydrolases"/>
    <property type="match status" value="1"/>
</dbReference>
<proteinExistence type="inferred from homology"/>
<dbReference type="PANTHER" id="PTHR11630">
    <property type="entry name" value="DNA REPLICATION LICENSING FACTOR MCM FAMILY MEMBER"/>
    <property type="match status" value="1"/>
</dbReference>
<reference evidence="15" key="1">
    <citation type="submission" date="2025-08" db="UniProtKB">
        <authorList>
            <consortium name="RefSeq"/>
        </authorList>
    </citation>
    <scope>IDENTIFICATION</scope>
</reference>
<dbReference type="GO" id="GO:0042555">
    <property type="term" value="C:MCM complex"/>
    <property type="evidence" value="ECO:0007669"/>
    <property type="project" value="InterPro"/>
</dbReference>
<dbReference type="PROSITE" id="PS00847">
    <property type="entry name" value="MCM_1"/>
    <property type="match status" value="1"/>
</dbReference>
<comment type="similarity">
    <text evidence="1">Belongs to the MCM family.</text>
</comment>
<dbReference type="GO" id="GO:0005524">
    <property type="term" value="F:ATP binding"/>
    <property type="evidence" value="ECO:0007669"/>
    <property type="project" value="UniProtKB-KW"/>
</dbReference>
<dbReference type="InterPro" id="IPR031327">
    <property type="entry name" value="MCM"/>
</dbReference>